<evidence type="ECO:0000313" key="1">
    <source>
        <dbReference type="EMBL" id="KAE8637137.1"/>
    </source>
</evidence>
<dbReference type="Proteomes" id="UP000029981">
    <property type="component" value="Unassembled WGS sequence"/>
</dbReference>
<evidence type="ECO:0000313" key="2">
    <source>
        <dbReference type="Proteomes" id="UP000029981"/>
    </source>
</evidence>
<proteinExistence type="predicted"/>
<comment type="caution">
    <text evidence="1">The sequence shown here is derived from an EMBL/GenBank/DDBJ whole genome shotgun (WGS) entry which is preliminary data.</text>
</comment>
<dbReference type="EMBL" id="ACHR03000080">
    <property type="protein sequence ID" value="KAE8637137.1"/>
    <property type="molecule type" value="Genomic_DNA"/>
</dbReference>
<reference evidence="1 2" key="5">
    <citation type="journal article" date="2019" name="Gigascience">
        <title>A chromosome-scale genome assembly of cucumber (Cucumis sativus L.).</title>
        <authorList>
            <person name="Li Q."/>
            <person name="Li H."/>
            <person name="Huang W."/>
            <person name="Xu Y."/>
            <person name="Zhou Q."/>
            <person name="Wang S."/>
            <person name="Ruan J."/>
            <person name="Huang S."/>
            <person name="Zhang Z."/>
        </authorList>
    </citation>
    <scope>NUCLEOTIDE SEQUENCE [LARGE SCALE GENOMIC DNA]</scope>
    <source>
        <strain evidence="2">cv. 9930</strain>
        <tissue evidence="1">Leaf</tissue>
    </source>
</reference>
<reference evidence="1 2" key="2">
    <citation type="journal article" date="2009" name="PLoS ONE">
        <title>An integrated genetic and cytogenetic map of the cucumber genome.</title>
        <authorList>
            <person name="Ren Y."/>
            <person name="Zhang Z."/>
            <person name="Liu J."/>
            <person name="Staub J.E."/>
            <person name="Han Y."/>
            <person name="Cheng Z."/>
            <person name="Li X."/>
            <person name="Lu J."/>
            <person name="Miao H."/>
            <person name="Kang H."/>
            <person name="Xie B."/>
            <person name="Gu X."/>
            <person name="Wang X."/>
            <person name="Du Y."/>
            <person name="Jin W."/>
            <person name="Huang S."/>
        </authorList>
    </citation>
    <scope>NUCLEOTIDE SEQUENCE [LARGE SCALE GENOMIC DNA]</scope>
    <source>
        <strain evidence="2">cv. 9930</strain>
        <tissue evidence="1">Leaf</tissue>
    </source>
</reference>
<reference evidence="1 2" key="4">
    <citation type="journal article" date="2011" name="BMC Genomics">
        <title>RNA-Seq improves annotation of protein-coding genes in the cucumber genome.</title>
        <authorList>
            <person name="Li Z."/>
            <person name="Zhang Z."/>
            <person name="Yan P."/>
            <person name="Huang S."/>
            <person name="Fei Z."/>
            <person name="Lin K."/>
        </authorList>
    </citation>
    <scope>NUCLEOTIDE SEQUENCE [LARGE SCALE GENOMIC DNA]</scope>
    <source>
        <strain evidence="2">cv. 9930</strain>
        <tissue evidence="1">Leaf</tissue>
    </source>
</reference>
<sequence length="108" mass="11627">GLVELPSLYVGWVASAGCRVECLGACLIMLALLLWASWACLLLTIRDDLRLLRGCWKGLVELPSLYVGWVASAGCRVDVLGWACLDDACTLLWASFGLACSGGYEMVL</sequence>
<keyword evidence="2" id="KW-1185">Reference proteome</keyword>
<reference evidence="1 2" key="1">
    <citation type="journal article" date="2009" name="Nat. Genet.">
        <title>The genome of the cucumber, Cucumis sativus L.</title>
        <authorList>
            <person name="Huang S."/>
            <person name="Li R."/>
            <person name="Zhang Z."/>
            <person name="Li L."/>
            <person name="Gu X."/>
            <person name="Fan W."/>
            <person name="Lucas W.J."/>
            <person name="Wang X."/>
            <person name="Xie B."/>
            <person name="Ni P."/>
            <person name="Ren Y."/>
            <person name="Zhu H."/>
            <person name="Li J."/>
            <person name="Lin K."/>
            <person name="Jin W."/>
            <person name="Fei Z."/>
            <person name="Li G."/>
            <person name="Staub J."/>
            <person name="Kilian A."/>
            <person name="van der Vossen E.A."/>
            <person name="Wu Y."/>
            <person name="Guo J."/>
            <person name="He J."/>
            <person name="Jia Z."/>
            <person name="Ren Y."/>
            <person name="Tian G."/>
            <person name="Lu Y."/>
            <person name="Ruan J."/>
            <person name="Qian W."/>
            <person name="Wang M."/>
            <person name="Huang Q."/>
            <person name="Li B."/>
            <person name="Xuan Z."/>
            <person name="Cao J."/>
            <person name="Asan"/>
            <person name="Wu Z."/>
            <person name="Zhang J."/>
            <person name="Cai Q."/>
            <person name="Bai Y."/>
            <person name="Zhao B."/>
            <person name="Han Y."/>
            <person name="Li Y."/>
            <person name="Li X."/>
            <person name="Wang S."/>
            <person name="Shi Q."/>
            <person name="Liu S."/>
            <person name="Cho W.K."/>
            <person name="Kim J.Y."/>
            <person name="Xu Y."/>
            <person name="Heller-Uszynska K."/>
            <person name="Miao H."/>
            <person name="Cheng Z."/>
            <person name="Zhang S."/>
            <person name="Wu J."/>
            <person name="Yang Y."/>
            <person name="Kang H."/>
            <person name="Li M."/>
            <person name="Liang H."/>
            <person name="Ren X."/>
            <person name="Shi Z."/>
            <person name="Wen M."/>
            <person name="Jian M."/>
            <person name="Yang H."/>
            <person name="Zhang G."/>
            <person name="Yang Z."/>
            <person name="Chen R."/>
            <person name="Liu S."/>
            <person name="Li J."/>
            <person name="Ma L."/>
            <person name="Liu H."/>
            <person name="Zhou Y."/>
            <person name="Zhao J."/>
            <person name="Fang X."/>
            <person name="Li G."/>
            <person name="Fang L."/>
            <person name="Li Y."/>
            <person name="Liu D."/>
            <person name="Zheng H."/>
            <person name="Zhang Y."/>
            <person name="Qin N."/>
            <person name="Li Z."/>
            <person name="Yang G."/>
            <person name="Yang S."/>
            <person name="Bolund L."/>
            <person name="Kristiansen K."/>
            <person name="Zheng H."/>
            <person name="Li S."/>
            <person name="Zhang X."/>
            <person name="Yang H."/>
            <person name="Wang J."/>
            <person name="Sun R."/>
            <person name="Zhang B."/>
            <person name="Jiang S."/>
            <person name="Wang J."/>
            <person name="Du Y."/>
            <person name="Li S."/>
        </authorList>
    </citation>
    <scope>NUCLEOTIDE SEQUENCE [LARGE SCALE GENOMIC DNA]</scope>
    <source>
        <strain evidence="2">cv. 9930</strain>
        <tissue evidence="1">Leaf</tissue>
    </source>
</reference>
<protein>
    <submittedName>
        <fullName evidence="1">Uncharacterized protein</fullName>
    </submittedName>
</protein>
<reference evidence="1 2" key="3">
    <citation type="journal article" date="2010" name="BMC Genomics">
        <title>Transcriptome sequencing and comparative analysis of cucumber flowers with different sex types.</title>
        <authorList>
            <person name="Guo S."/>
            <person name="Zheng Y."/>
            <person name="Joung J.G."/>
            <person name="Liu S."/>
            <person name="Zhang Z."/>
            <person name="Crasta O.R."/>
            <person name="Sobral B.W."/>
            <person name="Xu Y."/>
            <person name="Huang S."/>
            <person name="Fei Z."/>
        </authorList>
    </citation>
    <scope>NUCLEOTIDE SEQUENCE [LARGE SCALE GENOMIC DNA]</scope>
    <source>
        <strain evidence="2">cv. 9930</strain>
        <tissue evidence="1">Leaf</tissue>
    </source>
</reference>
<name>A0ACB6HB73_CUCSA</name>
<organism evidence="1 2">
    <name type="scientific">Cucumis sativus</name>
    <name type="common">Cucumber</name>
    <dbReference type="NCBI Taxonomy" id="3659"/>
    <lineage>
        <taxon>Eukaryota</taxon>
        <taxon>Viridiplantae</taxon>
        <taxon>Streptophyta</taxon>
        <taxon>Embryophyta</taxon>
        <taxon>Tracheophyta</taxon>
        <taxon>Spermatophyta</taxon>
        <taxon>Magnoliopsida</taxon>
        <taxon>eudicotyledons</taxon>
        <taxon>Gunneridae</taxon>
        <taxon>Pentapetalae</taxon>
        <taxon>rosids</taxon>
        <taxon>fabids</taxon>
        <taxon>Cucurbitales</taxon>
        <taxon>Cucurbitaceae</taxon>
        <taxon>Benincaseae</taxon>
        <taxon>Cucumis</taxon>
    </lineage>
</organism>
<accession>A0ACB6HB73</accession>
<feature type="non-terminal residue" evidence="1">
    <location>
        <position position="1"/>
    </location>
</feature>
<gene>
    <name evidence="1" type="ORF">Csa_015444</name>
</gene>